<reference evidence="2" key="2">
    <citation type="submission" date="2022-01" db="EMBL/GenBank/DDBJ databases">
        <authorList>
            <person name="Yamashiro T."/>
            <person name="Shiraishi A."/>
            <person name="Satake H."/>
            <person name="Nakayama K."/>
        </authorList>
    </citation>
    <scope>NUCLEOTIDE SEQUENCE</scope>
</reference>
<evidence type="ECO:0000313" key="2">
    <source>
        <dbReference type="EMBL" id="GJT08747.1"/>
    </source>
</evidence>
<organism evidence="2 3">
    <name type="scientific">Tanacetum coccineum</name>
    <dbReference type="NCBI Taxonomy" id="301880"/>
    <lineage>
        <taxon>Eukaryota</taxon>
        <taxon>Viridiplantae</taxon>
        <taxon>Streptophyta</taxon>
        <taxon>Embryophyta</taxon>
        <taxon>Tracheophyta</taxon>
        <taxon>Spermatophyta</taxon>
        <taxon>Magnoliopsida</taxon>
        <taxon>eudicotyledons</taxon>
        <taxon>Gunneridae</taxon>
        <taxon>Pentapetalae</taxon>
        <taxon>asterids</taxon>
        <taxon>campanulids</taxon>
        <taxon>Asterales</taxon>
        <taxon>Asteraceae</taxon>
        <taxon>Asteroideae</taxon>
        <taxon>Anthemideae</taxon>
        <taxon>Anthemidinae</taxon>
        <taxon>Tanacetum</taxon>
    </lineage>
</organism>
<feature type="compositionally biased region" description="Polar residues" evidence="1">
    <location>
        <begin position="1"/>
        <end position="20"/>
    </location>
</feature>
<accession>A0ABQ5B3N7</accession>
<comment type="caution">
    <text evidence="2">The sequence shown here is derived from an EMBL/GenBank/DDBJ whole genome shotgun (WGS) entry which is preliminary data.</text>
</comment>
<reference evidence="2" key="1">
    <citation type="journal article" date="2022" name="Int. J. Mol. Sci.">
        <title>Draft Genome of Tanacetum Coccineum: Genomic Comparison of Closely Related Tanacetum-Family Plants.</title>
        <authorList>
            <person name="Yamashiro T."/>
            <person name="Shiraishi A."/>
            <person name="Nakayama K."/>
            <person name="Satake H."/>
        </authorList>
    </citation>
    <scope>NUCLEOTIDE SEQUENCE</scope>
</reference>
<evidence type="ECO:0000256" key="1">
    <source>
        <dbReference type="SAM" id="MobiDB-lite"/>
    </source>
</evidence>
<proteinExistence type="predicted"/>
<keyword evidence="3" id="KW-1185">Reference proteome</keyword>
<dbReference type="Proteomes" id="UP001151760">
    <property type="component" value="Unassembled WGS sequence"/>
</dbReference>
<protein>
    <submittedName>
        <fullName evidence="2">Uncharacterized protein</fullName>
    </submittedName>
</protein>
<feature type="compositionally biased region" description="Acidic residues" evidence="1">
    <location>
        <begin position="107"/>
        <end position="116"/>
    </location>
</feature>
<sequence length="297" mass="33039">MSSDNASSAVTYTSISSDSDGPSWGIPLMNADELPEIDPYEEPVYLEYHVPSDDDIQIEDQPYAADASPLALSPGYIAESDPEEDLEEDSEEDPIDYVTVDPIPSAEETEPFETDESTATPPPPPPAYRTTSRIADIPKAELSRQKRLLLTAPIPRFEIRKSSTAAAARQPRSTVARRVDYGFVDTLDTSIHALEQKAMDADDRVALRDEVNTLRRYLSSLCTTHKQERVGARHALDRSEAHIKALNARIAVLETRPYRHEWQRQNADDCTTRHIMRIQALEAGACVDTLKDTDSSA</sequence>
<dbReference type="EMBL" id="BQNB010012855">
    <property type="protein sequence ID" value="GJT08747.1"/>
    <property type="molecule type" value="Genomic_DNA"/>
</dbReference>
<feature type="region of interest" description="Disordered" evidence="1">
    <location>
        <begin position="51"/>
        <end position="132"/>
    </location>
</feature>
<evidence type="ECO:0000313" key="3">
    <source>
        <dbReference type="Proteomes" id="UP001151760"/>
    </source>
</evidence>
<feature type="region of interest" description="Disordered" evidence="1">
    <location>
        <begin position="1"/>
        <end position="27"/>
    </location>
</feature>
<name>A0ABQ5B3N7_9ASTR</name>
<feature type="compositionally biased region" description="Acidic residues" evidence="1">
    <location>
        <begin position="80"/>
        <end position="95"/>
    </location>
</feature>
<gene>
    <name evidence="2" type="ORF">Tco_0843209</name>
</gene>